<dbReference type="InterPro" id="IPR031876">
    <property type="entry name" value="DUF4760"/>
</dbReference>
<feature type="transmembrane region" description="Helical" evidence="1">
    <location>
        <begin position="57"/>
        <end position="81"/>
    </location>
</feature>
<protein>
    <recommendedName>
        <fullName evidence="4">DUF4760 domain-containing protein</fullName>
    </recommendedName>
</protein>
<sequence>MKRFLENTLILTLYGAGIFLALFVILIFAALSLHVITGEYQALLQHIPDAPSEDYKILVTLFGTVISAFAVVVAIATFYFSNRANRRAQQKQHTITILFETRLSEYFQTTNKARKIAFPVDQDITLDQWQAARIASSETSERAEILNTGADALQQLLNYYEFLAVGIAQGDLDEELLKASIRGIMCNLVDDARIMISQLRQNDPKTLEHLVRLYERWRQDGAVNHNGVETERPIPSSIS</sequence>
<accession>A0A1G5Q1C9</accession>
<keyword evidence="3" id="KW-1185">Reference proteome</keyword>
<evidence type="ECO:0000313" key="3">
    <source>
        <dbReference type="Proteomes" id="UP000198767"/>
    </source>
</evidence>
<gene>
    <name evidence="2" type="ORF">SAMN04488118_102397</name>
</gene>
<reference evidence="2 3" key="1">
    <citation type="submission" date="2016-10" db="EMBL/GenBank/DDBJ databases">
        <authorList>
            <person name="de Groot N.N."/>
        </authorList>
    </citation>
    <scope>NUCLEOTIDE SEQUENCE [LARGE SCALE GENOMIC DNA]</scope>
    <source>
        <strain evidence="2 3">U95</strain>
    </source>
</reference>
<evidence type="ECO:0008006" key="4">
    <source>
        <dbReference type="Google" id="ProtNLM"/>
    </source>
</evidence>
<proteinExistence type="predicted"/>
<organism evidence="2 3">
    <name type="scientific">Epibacterium ulvae</name>
    <dbReference type="NCBI Taxonomy" id="1156985"/>
    <lineage>
        <taxon>Bacteria</taxon>
        <taxon>Pseudomonadati</taxon>
        <taxon>Pseudomonadota</taxon>
        <taxon>Alphaproteobacteria</taxon>
        <taxon>Rhodobacterales</taxon>
        <taxon>Roseobacteraceae</taxon>
        <taxon>Epibacterium</taxon>
    </lineage>
</organism>
<dbReference type="AlphaFoldDB" id="A0A1G5Q1C9"/>
<keyword evidence="1" id="KW-0472">Membrane</keyword>
<dbReference type="Proteomes" id="UP000198767">
    <property type="component" value="Unassembled WGS sequence"/>
</dbReference>
<dbReference type="EMBL" id="FMWG01000002">
    <property type="protein sequence ID" value="SCZ55270.1"/>
    <property type="molecule type" value="Genomic_DNA"/>
</dbReference>
<keyword evidence="1" id="KW-1133">Transmembrane helix</keyword>
<dbReference type="Pfam" id="PF15956">
    <property type="entry name" value="DUF4760"/>
    <property type="match status" value="1"/>
</dbReference>
<feature type="transmembrane region" description="Helical" evidence="1">
    <location>
        <begin position="12"/>
        <end position="37"/>
    </location>
</feature>
<name>A0A1G5Q1C9_9RHOB</name>
<evidence type="ECO:0000313" key="2">
    <source>
        <dbReference type="EMBL" id="SCZ55270.1"/>
    </source>
</evidence>
<keyword evidence="1" id="KW-0812">Transmembrane</keyword>
<evidence type="ECO:0000256" key="1">
    <source>
        <dbReference type="SAM" id="Phobius"/>
    </source>
</evidence>